<gene>
    <name evidence="1" type="ORF">AVEN_18623_1</name>
</gene>
<dbReference type="AlphaFoldDB" id="A0A4Y2VF94"/>
<sequence length="106" mass="11897">MYISQYPPPDIGNSFCLVVRIFGSEPKGPRFYPTAKSLPQICHDKSAGLQQVNESFEVTMGQTCIANYGKNRVRTQPGIELATYRLVTRGLNHSTRSATRGEDKFR</sequence>
<dbReference type="Proteomes" id="UP000499080">
    <property type="component" value="Unassembled WGS sequence"/>
</dbReference>
<reference evidence="1 2" key="1">
    <citation type="journal article" date="2019" name="Sci. Rep.">
        <title>Orb-weaving spider Araneus ventricosus genome elucidates the spidroin gene catalogue.</title>
        <authorList>
            <person name="Kono N."/>
            <person name="Nakamura H."/>
            <person name="Ohtoshi R."/>
            <person name="Moran D.A.P."/>
            <person name="Shinohara A."/>
            <person name="Yoshida Y."/>
            <person name="Fujiwara M."/>
            <person name="Mori M."/>
            <person name="Tomita M."/>
            <person name="Arakawa K."/>
        </authorList>
    </citation>
    <scope>NUCLEOTIDE SEQUENCE [LARGE SCALE GENOMIC DNA]</scope>
</reference>
<comment type="caution">
    <text evidence="1">The sequence shown here is derived from an EMBL/GenBank/DDBJ whole genome shotgun (WGS) entry which is preliminary data.</text>
</comment>
<accession>A0A4Y2VF94</accession>
<evidence type="ECO:0000313" key="1">
    <source>
        <dbReference type="EMBL" id="GBO22407.1"/>
    </source>
</evidence>
<dbReference type="EMBL" id="BGPR01045492">
    <property type="protein sequence ID" value="GBO22407.1"/>
    <property type="molecule type" value="Genomic_DNA"/>
</dbReference>
<evidence type="ECO:0000313" key="2">
    <source>
        <dbReference type="Proteomes" id="UP000499080"/>
    </source>
</evidence>
<name>A0A4Y2VF94_ARAVE</name>
<protein>
    <submittedName>
        <fullName evidence="1">Uncharacterized protein</fullName>
    </submittedName>
</protein>
<keyword evidence="2" id="KW-1185">Reference proteome</keyword>
<organism evidence="1 2">
    <name type="scientific">Araneus ventricosus</name>
    <name type="common">Orbweaver spider</name>
    <name type="synonym">Epeira ventricosa</name>
    <dbReference type="NCBI Taxonomy" id="182803"/>
    <lineage>
        <taxon>Eukaryota</taxon>
        <taxon>Metazoa</taxon>
        <taxon>Ecdysozoa</taxon>
        <taxon>Arthropoda</taxon>
        <taxon>Chelicerata</taxon>
        <taxon>Arachnida</taxon>
        <taxon>Araneae</taxon>
        <taxon>Araneomorphae</taxon>
        <taxon>Entelegynae</taxon>
        <taxon>Araneoidea</taxon>
        <taxon>Araneidae</taxon>
        <taxon>Araneus</taxon>
    </lineage>
</organism>
<proteinExistence type="predicted"/>